<name>A0A1B6D1L3_9HEMI</name>
<organism evidence="1">
    <name type="scientific">Clastoptera arizonana</name>
    <name type="common">Arizona spittle bug</name>
    <dbReference type="NCBI Taxonomy" id="38151"/>
    <lineage>
        <taxon>Eukaryota</taxon>
        <taxon>Metazoa</taxon>
        <taxon>Ecdysozoa</taxon>
        <taxon>Arthropoda</taxon>
        <taxon>Hexapoda</taxon>
        <taxon>Insecta</taxon>
        <taxon>Pterygota</taxon>
        <taxon>Neoptera</taxon>
        <taxon>Paraneoptera</taxon>
        <taxon>Hemiptera</taxon>
        <taxon>Auchenorrhyncha</taxon>
        <taxon>Cercopoidea</taxon>
        <taxon>Clastopteridae</taxon>
        <taxon>Clastoptera</taxon>
    </lineage>
</organism>
<reference evidence="1" key="1">
    <citation type="submission" date="2015-12" db="EMBL/GenBank/DDBJ databases">
        <title>De novo transcriptome assembly of four potential Pierce s Disease insect vectors from Arizona vineyards.</title>
        <authorList>
            <person name="Tassone E.E."/>
        </authorList>
    </citation>
    <scope>NUCLEOTIDE SEQUENCE</scope>
</reference>
<dbReference type="EMBL" id="GEDC01017785">
    <property type="protein sequence ID" value="JAS19513.1"/>
    <property type="molecule type" value="Transcribed_RNA"/>
</dbReference>
<evidence type="ECO:0008006" key="2">
    <source>
        <dbReference type="Google" id="ProtNLM"/>
    </source>
</evidence>
<dbReference type="SUPFAM" id="SSF47986">
    <property type="entry name" value="DEATH domain"/>
    <property type="match status" value="1"/>
</dbReference>
<dbReference type="InterPro" id="IPR011029">
    <property type="entry name" value="DEATH-like_dom_sf"/>
</dbReference>
<dbReference type="AlphaFoldDB" id="A0A1B6D1L3"/>
<accession>A0A1B6D1L3</accession>
<evidence type="ECO:0000313" key="1">
    <source>
        <dbReference type="EMBL" id="JAS19513.1"/>
    </source>
</evidence>
<gene>
    <name evidence="1" type="ORF">g.34485</name>
</gene>
<sequence length="202" mass="23354">TVEYKAQVKQENGEKLEINITVKKEPTSLISSLDETVEYKAQVKQENGEKLEINIPVKEEPTSSISSLDEVKTITSHHNLSDEDSDNEDLDPFVGYYKDSTGFFDRIALREFSSILNQDNKWEKLAEQLCYRAVVPQISKDADPTNLLLFFSENYYYSEDPKIFEFLEMIKSACKRANLESCVRVVDRLILRKQNLQLQDNN</sequence>
<protein>
    <recommendedName>
        <fullName evidence="2">Death domain-containing protein</fullName>
    </recommendedName>
</protein>
<proteinExistence type="predicted"/>
<feature type="non-terminal residue" evidence="1">
    <location>
        <position position="1"/>
    </location>
</feature>